<dbReference type="EMBL" id="NRRY01000003">
    <property type="protein sequence ID" value="MBK1617290.1"/>
    <property type="molecule type" value="Genomic_DNA"/>
</dbReference>
<dbReference type="Proteomes" id="UP001138768">
    <property type="component" value="Unassembled WGS sequence"/>
</dbReference>
<keyword evidence="4 7" id="KW-0812">Transmembrane</keyword>
<dbReference type="GO" id="GO:0005886">
    <property type="term" value="C:plasma membrane"/>
    <property type="evidence" value="ECO:0007669"/>
    <property type="project" value="UniProtKB-SubCell"/>
</dbReference>
<feature type="transmembrane region" description="Helical" evidence="8">
    <location>
        <begin position="227"/>
        <end position="244"/>
    </location>
</feature>
<feature type="transmembrane region" description="Helical" evidence="8">
    <location>
        <begin position="353"/>
        <end position="376"/>
    </location>
</feature>
<name>A0A9X0W5K0_9GAMM</name>
<organism evidence="10 11">
    <name type="scientific">Lamprobacter modestohalophilus</name>
    <dbReference type="NCBI Taxonomy" id="1064514"/>
    <lineage>
        <taxon>Bacteria</taxon>
        <taxon>Pseudomonadati</taxon>
        <taxon>Pseudomonadota</taxon>
        <taxon>Gammaproteobacteria</taxon>
        <taxon>Chromatiales</taxon>
        <taxon>Chromatiaceae</taxon>
        <taxon>Lamprobacter</taxon>
    </lineage>
</organism>
<evidence type="ECO:0000313" key="11">
    <source>
        <dbReference type="Proteomes" id="UP001138768"/>
    </source>
</evidence>
<evidence type="ECO:0000259" key="9">
    <source>
        <dbReference type="Pfam" id="PF00361"/>
    </source>
</evidence>
<evidence type="ECO:0000256" key="5">
    <source>
        <dbReference type="ARBA" id="ARBA00022989"/>
    </source>
</evidence>
<dbReference type="Pfam" id="PF00361">
    <property type="entry name" value="Proton_antipo_M"/>
    <property type="match status" value="1"/>
</dbReference>
<comment type="similarity">
    <text evidence="2">Belongs to the CPA3 antiporters (TC 2.A.63) subunit D family.</text>
</comment>
<dbReference type="PANTHER" id="PTHR42703:SF1">
    <property type="entry name" value="NA(+)_H(+) ANTIPORTER SUBUNIT D1"/>
    <property type="match status" value="1"/>
</dbReference>
<feature type="transmembrane region" description="Helical" evidence="8">
    <location>
        <begin position="36"/>
        <end position="56"/>
    </location>
</feature>
<keyword evidence="3" id="KW-1003">Cell membrane</keyword>
<dbReference type="PANTHER" id="PTHR42703">
    <property type="entry name" value="NADH DEHYDROGENASE"/>
    <property type="match status" value="1"/>
</dbReference>
<evidence type="ECO:0000256" key="4">
    <source>
        <dbReference type="ARBA" id="ARBA00022692"/>
    </source>
</evidence>
<sequence>MSVASLLATLGQWAPLLVLVVPLTFAGLLAFPRLVGVIGLLAPWAVLPALLAGLLAPQTELLLPELLLGSSLMIDPIGRPFLVLLALLWPVAGWLAGERLRRRGPVLLFLLAMSGSLGLVVAGNLVVFLLASTVSGYALYGLAVRQPGARAFVVLLVLSDLLLFELLLLLVKGGIGLNLASAAAPSAAIGGSWVLLVLSLLGFGAKAAVFGLHLWLPRVLSGRAVELSPILIGFVLSAGLLPWLRLLAPGALSGDAATLLSWMALASMGLAVILGMLQGGQRALLGYAISALSGFWLLLLSVSGGELGALMPAPETEARALAMALALCQAGLALAALLVQGARRWAQQSWLDWLLNGFAVLLLADALLGMAGVLAFDRENGFMIAACGLFGGLMGPLLCARQRGTETLQVIGPSRPLSLNLLAAGWALLMAGGIVIAPPGWPLAALLSAPVSAPLAALALIVVAALSALLALAKPARV</sequence>
<feature type="transmembrane region" description="Helical" evidence="8">
    <location>
        <begin position="453"/>
        <end position="473"/>
    </location>
</feature>
<comment type="caution">
    <text evidence="10">The sequence shown here is derived from an EMBL/GenBank/DDBJ whole genome shotgun (WGS) entry which is preliminary data.</text>
</comment>
<proteinExistence type="inferred from homology"/>
<evidence type="ECO:0000256" key="8">
    <source>
        <dbReference type="SAM" id="Phobius"/>
    </source>
</evidence>
<accession>A0A9X0W5K0</accession>
<keyword evidence="5 8" id="KW-1133">Transmembrane helix</keyword>
<reference evidence="10 11" key="1">
    <citation type="journal article" date="2020" name="Microorganisms">
        <title>Osmotic Adaptation and Compatible Solute Biosynthesis of Phototrophic Bacteria as Revealed from Genome Analyses.</title>
        <authorList>
            <person name="Imhoff J.F."/>
            <person name="Rahn T."/>
            <person name="Kunzel S."/>
            <person name="Keller A."/>
            <person name="Neulinger S.C."/>
        </authorList>
    </citation>
    <scope>NUCLEOTIDE SEQUENCE [LARGE SCALE GENOMIC DNA]</scope>
    <source>
        <strain evidence="10 11">DSM 25653</strain>
    </source>
</reference>
<evidence type="ECO:0000256" key="3">
    <source>
        <dbReference type="ARBA" id="ARBA00022475"/>
    </source>
</evidence>
<dbReference type="InterPro" id="IPR050586">
    <property type="entry name" value="CPA3_Na-H_Antiporter_D"/>
</dbReference>
<evidence type="ECO:0000256" key="2">
    <source>
        <dbReference type="ARBA" id="ARBA00005346"/>
    </source>
</evidence>
<feature type="domain" description="NADH:quinone oxidoreductase/Mrp antiporter transmembrane" evidence="9">
    <location>
        <begin position="147"/>
        <end position="304"/>
    </location>
</feature>
<dbReference type="InterPro" id="IPR001750">
    <property type="entry name" value="ND/Mrp_TM"/>
</dbReference>
<dbReference type="RefSeq" id="WP_200237938.1">
    <property type="nucleotide sequence ID" value="NZ_NRRY01000003.1"/>
</dbReference>
<feature type="transmembrane region" description="Helical" evidence="8">
    <location>
        <begin position="284"/>
        <end position="302"/>
    </location>
</feature>
<evidence type="ECO:0000256" key="6">
    <source>
        <dbReference type="ARBA" id="ARBA00023136"/>
    </source>
</evidence>
<keyword evidence="11" id="KW-1185">Reference proteome</keyword>
<feature type="transmembrane region" description="Helical" evidence="8">
    <location>
        <begin position="191"/>
        <end position="215"/>
    </location>
</feature>
<evidence type="ECO:0000256" key="7">
    <source>
        <dbReference type="RuleBase" id="RU000320"/>
    </source>
</evidence>
<feature type="transmembrane region" description="Helical" evidence="8">
    <location>
        <begin position="77"/>
        <end position="97"/>
    </location>
</feature>
<feature type="transmembrane region" description="Helical" evidence="8">
    <location>
        <begin position="152"/>
        <end position="171"/>
    </location>
</feature>
<comment type="subcellular location">
    <subcellularLocation>
        <location evidence="1">Cell membrane</location>
        <topology evidence="1">Multi-pass membrane protein</topology>
    </subcellularLocation>
    <subcellularLocation>
        <location evidence="7">Membrane</location>
        <topology evidence="7">Multi-pass membrane protein</topology>
    </subcellularLocation>
</comment>
<keyword evidence="6 8" id="KW-0472">Membrane</keyword>
<feature type="transmembrane region" description="Helical" evidence="8">
    <location>
        <begin position="382"/>
        <end position="400"/>
    </location>
</feature>
<evidence type="ECO:0000256" key="1">
    <source>
        <dbReference type="ARBA" id="ARBA00004651"/>
    </source>
</evidence>
<gene>
    <name evidence="10" type="ORF">CKO42_02245</name>
</gene>
<feature type="transmembrane region" description="Helical" evidence="8">
    <location>
        <begin position="322"/>
        <end position="341"/>
    </location>
</feature>
<feature type="transmembrane region" description="Helical" evidence="8">
    <location>
        <begin position="256"/>
        <end position="277"/>
    </location>
</feature>
<feature type="transmembrane region" description="Helical" evidence="8">
    <location>
        <begin position="421"/>
        <end position="441"/>
    </location>
</feature>
<evidence type="ECO:0000313" key="10">
    <source>
        <dbReference type="EMBL" id="MBK1617290.1"/>
    </source>
</evidence>
<protein>
    <recommendedName>
        <fullName evidence="9">NADH:quinone oxidoreductase/Mrp antiporter transmembrane domain-containing protein</fullName>
    </recommendedName>
</protein>
<feature type="transmembrane region" description="Helical" evidence="8">
    <location>
        <begin position="117"/>
        <end position="140"/>
    </location>
</feature>
<dbReference type="AlphaFoldDB" id="A0A9X0W5K0"/>